<feature type="domain" description="Thiamine pyrophosphate enzyme central" evidence="5">
    <location>
        <begin position="192"/>
        <end position="327"/>
    </location>
</feature>
<dbReference type="InterPro" id="IPR011766">
    <property type="entry name" value="TPP_enzyme_TPP-bd"/>
</dbReference>
<accession>A0ABV8SZU3</accession>
<keyword evidence="9" id="KW-1185">Reference proteome</keyword>
<evidence type="ECO:0000259" key="5">
    <source>
        <dbReference type="Pfam" id="PF00205"/>
    </source>
</evidence>
<evidence type="ECO:0000256" key="2">
    <source>
        <dbReference type="ARBA" id="ARBA00007812"/>
    </source>
</evidence>
<dbReference type="InterPro" id="IPR029061">
    <property type="entry name" value="THDP-binding"/>
</dbReference>
<dbReference type="InterPro" id="IPR029035">
    <property type="entry name" value="DHS-like_NAD/FAD-binding_dom"/>
</dbReference>
<comment type="caution">
    <text evidence="8">The sequence shown here is derived from an EMBL/GenBank/DDBJ whole genome shotgun (WGS) entry which is preliminary data.</text>
</comment>
<dbReference type="InterPro" id="IPR012001">
    <property type="entry name" value="Thiamin_PyroP_enz_TPP-bd_dom"/>
</dbReference>
<reference evidence="9" key="1">
    <citation type="journal article" date="2019" name="Int. J. Syst. Evol. Microbiol.">
        <title>The Global Catalogue of Microorganisms (GCM) 10K type strain sequencing project: providing services to taxonomists for standard genome sequencing and annotation.</title>
        <authorList>
            <consortium name="The Broad Institute Genomics Platform"/>
            <consortium name="The Broad Institute Genome Sequencing Center for Infectious Disease"/>
            <person name="Wu L."/>
            <person name="Ma J."/>
        </authorList>
    </citation>
    <scope>NUCLEOTIDE SEQUENCE [LARGE SCALE GENOMIC DNA]</scope>
    <source>
        <strain evidence="9">CGMCC 1.10759</strain>
    </source>
</reference>
<feature type="domain" description="Thiamine pyrophosphate enzyme N-terminal TPP-binding" evidence="7">
    <location>
        <begin position="1"/>
        <end position="113"/>
    </location>
</feature>
<sequence length="590" mass="63706">MKIHERIIELIQAEDVDTIFGIPDPGLFGMFMTAEARGMKVIAPHHEQAGALMADGVYRLTGKPAVLGVNKGPGVANMAAGAIYLAKENVPAIFIMGQRHRLYEQRVRRGKMQYLSQPKLFEGAMKYVGIIEYPEQVDEIVHEAFRRALSGVPGPVYIELPLSVMQADLTLPPAPAPHRYRLVHQRASDDAINDAAALLKRATHPILLVGQGAFVSRSHREVAELARKLACPVIQTTGGQAVIEGLDDRTFPYGSAVASEIVAKSDAVVAIGTELGEPLHYGRGRHWSKGNVERQWIYIERDPTAIGVNRPIDVPLVGDLRDVVPQLSAAIKTERKVPEELAGWSKAHAAQQKQLVDSVSTKSTPIHGARLAVEATKVLPKDAVIVRDGGASSMYFGALMHNPPRDLMWNSNYGAVGPGLPYAVGAQVAVGNTRRVVLLTGDSSILFHISELETAVRKNLPVICIVAVDYAWGIEVASYKANFGPDCTATEAKWNTQVRLDKTAESFGAHGEYVEKAEDIGPAVTRALESGKPALIHVVVDKASVQSFSELPGFAEFRTWYGEEGDNLGVPAAQAPAQAQAAPITKGSGY</sequence>
<dbReference type="EMBL" id="JBHSDU010000014">
    <property type="protein sequence ID" value="MFC4312602.1"/>
    <property type="molecule type" value="Genomic_DNA"/>
</dbReference>
<dbReference type="Pfam" id="PF02775">
    <property type="entry name" value="TPP_enzyme_C"/>
    <property type="match status" value="1"/>
</dbReference>
<dbReference type="Gene3D" id="3.40.50.1220">
    <property type="entry name" value="TPP-binding domain"/>
    <property type="match status" value="1"/>
</dbReference>
<evidence type="ECO:0000259" key="7">
    <source>
        <dbReference type="Pfam" id="PF02776"/>
    </source>
</evidence>
<dbReference type="SUPFAM" id="SSF52518">
    <property type="entry name" value="Thiamin diphosphate-binding fold (THDP-binding)"/>
    <property type="match status" value="2"/>
</dbReference>
<evidence type="ECO:0000256" key="4">
    <source>
        <dbReference type="RuleBase" id="RU362132"/>
    </source>
</evidence>
<dbReference type="Gene3D" id="3.40.50.970">
    <property type="match status" value="2"/>
</dbReference>
<protein>
    <submittedName>
        <fullName evidence="8">Thiamine pyrophosphate-binding protein</fullName>
    </submittedName>
</protein>
<dbReference type="InterPro" id="IPR012000">
    <property type="entry name" value="Thiamin_PyroP_enz_cen_dom"/>
</dbReference>
<proteinExistence type="inferred from homology"/>
<evidence type="ECO:0000256" key="3">
    <source>
        <dbReference type="ARBA" id="ARBA00023052"/>
    </source>
</evidence>
<dbReference type="Pfam" id="PF02776">
    <property type="entry name" value="TPP_enzyme_N"/>
    <property type="match status" value="1"/>
</dbReference>
<dbReference type="PANTHER" id="PTHR18968">
    <property type="entry name" value="THIAMINE PYROPHOSPHATE ENZYMES"/>
    <property type="match status" value="1"/>
</dbReference>
<dbReference type="Proteomes" id="UP001595904">
    <property type="component" value="Unassembled WGS sequence"/>
</dbReference>
<dbReference type="SUPFAM" id="SSF52467">
    <property type="entry name" value="DHS-like NAD/FAD-binding domain"/>
    <property type="match status" value="1"/>
</dbReference>
<gene>
    <name evidence="8" type="ORF">ACFPN2_26195</name>
</gene>
<evidence type="ECO:0000313" key="8">
    <source>
        <dbReference type="EMBL" id="MFC4312602.1"/>
    </source>
</evidence>
<evidence type="ECO:0000259" key="6">
    <source>
        <dbReference type="Pfam" id="PF02775"/>
    </source>
</evidence>
<evidence type="ECO:0000256" key="1">
    <source>
        <dbReference type="ARBA" id="ARBA00001964"/>
    </source>
</evidence>
<comment type="cofactor">
    <cofactor evidence="1">
        <name>thiamine diphosphate</name>
        <dbReference type="ChEBI" id="CHEBI:58937"/>
    </cofactor>
</comment>
<dbReference type="PANTHER" id="PTHR18968:SF166">
    <property type="entry name" value="2-HYDROXYACYL-COA LYASE 2"/>
    <property type="match status" value="1"/>
</dbReference>
<dbReference type="InterPro" id="IPR045229">
    <property type="entry name" value="TPP_enz"/>
</dbReference>
<feature type="domain" description="Thiamine pyrophosphate enzyme TPP-binding" evidence="6">
    <location>
        <begin position="388"/>
        <end position="538"/>
    </location>
</feature>
<dbReference type="RefSeq" id="WP_380602141.1">
    <property type="nucleotide sequence ID" value="NZ_JBHSDU010000014.1"/>
</dbReference>
<name>A0ABV8SZU3_9GAMM</name>
<keyword evidence="3 4" id="KW-0786">Thiamine pyrophosphate</keyword>
<evidence type="ECO:0000313" key="9">
    <source>
        <dbReference type="Proteomes" id="UP001595904"/>
    </source>
</evidence>
<comment type="similarity">
    <text evidence="2 4">Belongs to the TPP enzyme family.</text>
</comment>
<dbReference type="Pfam" id="PF00205">
    <property type="entry name" value="TPP_enzyme_M"/>
    <property type="match status" value="1"/>
</dbReference>
<organism evidence="8 9">
    <name type="scientific">Steroidobacter flavus</name>
    <dbReference type="NCBI Taxonomy" id="1842136"/>
    <lineage>
        <taxon>Bacteria</taxon>
        <taxon>Pseudomonadati</taxon>
        <taxon>Pseudomonadota</taxon>
        <taxon>Gammaproteobacteria</taxon>
        <taxon>Steroidobacterales</taxon>
        <taxon>Steroidobacteraceae</taxon>
        <taxon>Steroidobacter</taxon>
    </lineage>
</organism>
<dbReference type="CDD" id="cd07035">
    <property type="entry name" value="TPP_PYR_POX_like"/>
    <property type="match status" value="1"/>
</dbReference>